<feature type="domain" description="HTH cro/C1-type" evidence="1">
    <location>
        <begin position="12"/>
        <end position="72"/>
    </location>
</feature>
<dbReference type="SMART" id="SM00530">
    <property type="entry name" value="HTH_XRE"/>
    <property type="match status" value="1"/>
</dbReference>
<dbReference type="Pfam" id="PF01381">
    <property type="entry name" value="HTH_3"/>
    <property type="match status" value="1"/>
</dbReference>
<dbReference type="GO" id="GO:0003677">
    <property type="term" value="F:DNA binding"/>
    <property type="evidence" value="ECO:0007669"/>
    <property type="project" value="InterPro"/>
</dbReference>
<dbReference type="EMBL" id="UINC01146774">
    <property type="protein sequence ID" value="SVD37701.1"/>
    <property type="molecule type" value="Genomic_DNA"/>
</dbReference>
<dbReference type="CDD" id="cd00093">
    <property type="entry name" value="HTH_XRE"/>
    <property type="match status" value="1"/>
</dbReference>
<reference evidence="2" key="1">
    <citation type="submission" date="2018-05" db="EMBL/GenBank/DDBJ databases">
        <authorList>
            <person name="Lanie J.A."/>
            <person name="Ng W.-L."/>
            <person name="Kazmierczak K.M."/>
            <person name="Andrzejewski T.M."/>
            <person name="Davidsen T.M."/>
            <person name="Wayne K.J."/>
            <person name="Tettelin H."/>
            <person name="Glass J.I."/>
            <person name="Rusch D."/>
            <person name="Podicherti R."/>
            <person name="Tsui H.-C.T."/>
            <person name="Winkler M.E."/>
        </authorList>
    </citation>
    <scope>NUCLEOTIDE SEQUENCE</scope>
</reference>
<sequence length="125" mass="14060">MGWPMANIKDRIKEIRKSLGLSLQEFAKELSKGGCGIVTEKAVGDWELGVRRPLPTKILALSELGQRHVRWVQTGVDPDEIRTTVPVNEQEPGKIKTTDTINEQEPEAIRPTATIHRLEPRKMVV</sequence>
<organism evidence="2">
    <name type="scientific">marine metagenome</name>
    <dbReference type="NCBI Taxonomy" id="408172"/>
    <lineage>
        <taxon>unclassified sequences</taxon>
        <taxon>metagenomes</taxon>
        <taxon>ecological metagenomes</taxon>
    </lineage>
</organism>
<proteinExistence type="predicted"/>
<feature type="non-terminal residue" evidence="2">
    <location>
        <position position="125"/>
    </location>
</feature>
<dbReference type="Gene3D" id="1.10.260.40">
    <property type="entry name" value="lambda repressor-like DNA-binding domains"/>
    <property type="match status" value="1"/>
</dbReference>
<gene>
    <name evidence="2" type="ORF">METZ01_LOCUS390555</name>
</gene>
<dbReference type="InterPro" id="IPR001387">
    <property type="entry name" value="Cro/C1-type_HTH"/>
</dbReference>
<name>A0A382UVK4_9ZZZZ</name>
<evidence type="ECO:0000259" key="1">
    <source>
        <dbReference type="PROSITE" id="PS50943"/>
    </source>
</evidence>
<dbReference type="AlphaFoldDB" id="A0A382UVK4"/>
<protein>
    <recommendedName>
        <fullName evidence="1">HTH cro/C1-type domain-containing protein</fullName>
    </recommendedName>
</protein>
<dbReference type="InterPro" id="IPR010982">
    <property type="entry name" value="Lambda_DNA-bd_dom_sf"/>
</dbReference>
<accession>A0A382UVK4</accession>
<dbReference type="SUPFAM" id="SSF47413">
    <property type="entry name" value="lambda repressor-like DNA-binding domains"/>
    <property type="match status" value="1"/>
</dbReference>
<evidence type="ECO:0000313" key="2">
    <source>
        <dbReference type="EMBL" id="SVD37701.1"/>
    </source>
</evidence>
<dbReference type="PROSITE" id="PS50943">
    <property type="entry name" value="HTH_CROC1"/>
    <property type="match status" value="1"/>
</dbReference>